<dbReference type="InterPro" id="IPR046342">
    <property type="entry name" value="CBS_dom_sf"/>
</dbReference>
<dbReference type="SUPFAM" id="SSF54631">
    <property type="entry name" value="CBS-domain pair"/>
    <property type="match status" value="1"/>
</dbReference>
<accession>A0ABS9D6X5</accession>
<sequence>MSTYKNLPLCDLEGYEISRQSMTTPLHLDSPAIEIMANFSRHTALMLMDDMSIEQATNLLINAHMSKALVRNEHDQFIGMVTLADLQSSRVLSIANQLGVNRRDLTITNLMKPKDQCTGVQLQFVLTSTIGDVLQTLKTEGVQYLLVVAQNNMEIVGMISALDIAKSLHIPIQISPKPRNFQEVMLAVVHP</sequence>
<evidence type="ECO:0000259" key="2">
    <source>
        <dbReference type="PROSITE" id="PS51371"/>
    </source>
</evidence>
<comment type="caution">
    <text evidence="3">The sequence shown here is derived from an EMBL/GenBank/DDBJ whole genome shotgun (WGS) entry which is preliminary data.</text>
</comment>
<evidence type="ECO:0000313" key="4">
    <source>
        <dbReference type="Proteomes" id="UP001521137"/>
    </source>
</evidence>
<dbReference type="Pfam" id="PF00571">
    <property type="entry name" value="CBS"/>
    <property type="match status" value="2"/>
</dbReference>
<protein>
    <submittedName>
        <fullName evidence="3">CBS domain-containing protein</fullName>
    </submittedName>
</protein>
<dbReference type="InterPro" id="IPR000644">
    <property type="entry name" value="CBS_dom"/>
</dbReference>
<dbReference type="PROSITE" id="PS51371">
    <property type="entry name" value="CBS"/>
    <property type="match status" value="1"/>
</dbReference>
<dbReference type="Gene3D" id="3.10.580.10">
    <property type="entry name" value="CBS-domain"/>
    <property type="match status" value="1"/>
</dbReference>
<keyword evidence="4" id="KW-1185">Reference proteome</keyword>
<keyword evidence="1" id="KW-0129">CBS domain</keyword>
<dbReference type="EMBL" id="JAKGAS010000002">
    <property type="protein sequence ID" value="MCF2947574.1"/>
    <property type="molecule type" value="Genomic_DNA"/>
</dbReference>
<proteinExistence type="predicted"/>
<evidence type="ECO:0000256" key="1">
    <source>
        <dbReference type="PROSITE-ProRule" id="PRU00703"/>
    </source>
</evidence>
<dbReference type="RefSeq" id="WP_235311095.1">
    <property type="nucleotide sequence ID" value="NZ_JAKGAS010000002.1"/>
</dbReference>
<evidence type="ECO:0000313" key="3">
    <source>
        <dbReference type="EMBL" id="MCF2947574.1"/>
    </source>
</evidence>
<dbReference type="Proteomes" id="UP001521137">
    <property type="component" value="Unassembled WGS sequence"/>
</dbReference>
<feature type="domain" description="CBS" evidence="2">
    <location>
        <begin position="111"/>
        <end position="174"/>
    </location>
</feature>
<reference evidence="3 4" key="1">
    <citation type="submission" date="2022-01" db="EMBL/GenBank/DDBJ databases">
        <title>Paraglaciecola sp. G1-23.</title>
        <authorList>
            <person name="Jin M.S."/>
            <person name="Han D.M."/>
            <person name="Kim H.M."/>
            <person name="Jeon C.O."/>
        </authorList>
    </citation>
    <scope>NUCLEOTIDE SEQUENCE [LARGE SCALE GENOMIC DNA]</scope>
    <source>
        <strain evidence="3 4">G1-23</strain>
    </source>
</reference>
<name>A0ABS9D6X5_9ALTE</name>
<gene>
    <name evidence="3" type="ORF">L0668_05600</name>
</gene>
<organism evidence="3 4">
    <name type="scientific">Paraglaciecola algarum</name>
    <dbReference type="NCBI Taxonomy" id="3050085"/>
    <lineage>
        <taxon>Bacteria</taxon>
        <taxon>Pseudomonadati</taxon>
        <taxon>Pseudomonadota</taxon>
        <taxon>Gammaproteobacteria</taxon>
        <taxon>Alteromonadales</taxon>
        <taxon>Alteromonadaceae</taxon>
        <taxon>Paraglaciecola</taxon>
    </lineage>
</organism>